<sequence>MKIYGKVEDNYKLVPWICKRSMESNPIMIAECTAIDKGHFKQLFMACGCLINGFLSGLRPILFLDSSHLSGSYKGALVSAAALDANNHMFPLAYRVISLENHEDWLCFLQCVRALLENLDVTIVSDRHQALNSSVSQVFSYNKHAHYFRHLKENFSSEVNKLGIGQEECKETCIAFAS</sequence>
<evidence type="ECO:0000313" key="2">
    <source>
        <dbReference type="EMBL" id="KAK9283561.1"/>
    </source>
</evidence>
<evidence type="ECO:0000313" key="3">
    <source>
        <dbReference type="Proteomes" id="UP001415857"/>
    </source>
</evidence>
<comment type="caution">
    <text evidence="2">The sequence shown here is derived from an EMBL/GenBank/DDBJ whole genome shotgun (WGS) entry which is preliminary data.</text>
</comment>
<gene>
    <name evidence="2" type="ORF">L1049_011809</name>
</gene>
<reference evidence="2 3" key="1">
    <citation type="journal article" date="2024" name="Plant J.">
        <title>Genome sequences and population genomics reveal climatic adaptation and genomic divergence between two closely related sweetgum species.</title>
        <authorList>
            <person name="Xu W.Q."/>
            <person name="Ren C.Q."/>
            <person name="Zhang X.Y."/>
            <person name="Comes H.P."/>
            <person name="Liu X.H."/>
            <person name="Li Y.G."/>
            <person name="Kettle C.J."/>
            <person name="Jalonen R."/>
            <person name="Gaisberger H."/>
            <person name="Ma Y.Z."/>
            <person name="Qiu Y.X."/>
        </authorList>
    </citation>
    <scope>NUCLEOTIDE SEQUENCE [LARGE SCALE GENOMIC DNA]</scope>
    <source>
        <strain evidence="2">Hangzhou</strain>
    </source>
</reference>
<name>A0AAP0RX76_LIQFO</name>
<dbReference type="Proteomes" id="UP001415857">
    <property type="component" value="Unassembled WGS sequence"/>
</dbReference>
<dbReference type="AlphaFoldDB" id="A0AAP0RX76"/>
<proteinExistence type="predicted"/>
<dbReference type="Pfam" id="PF10551">
    <property type="entry name" value="MULE"/>
    <property type="match status" value="1"/>
</dbReference>
<evidence type="ECO:0000259" key="1">
    <source>
        <dbReference type="Pfam" id="PF10551"/>
    </source>
</evidence>
<protein>
    <recommendedName>
        <fullName evidence="1">MULE transposase domain-containing protein</fullName>
    </recommendedName>
</protein>
<keyword evidence="3" id="KW-1185">Reference proteome</keyword>
<organism evidence="2 3">
    <name type="scientific">Liquidambar formosana</name>
    <name type="common">Formosan gum</name>
    <dbReference type="NCBI Taxonomy" id="63359"/>
    <lineage>
        <taxon>Eukaryota</taxon>
        <taxon>Viridiplantae</taxon>
        <taxon>Streptophyta</taxon>
        <taxon>Embryophyta</taxon>
        <taxon>Tracheophyta</taxon>
        <taxon>Spermatophyta</taxon>
        <taxon>Magnoliopsida</taxon>
        <taxon>eudicotyledons</taxon>
        <taxon>Gunneridae</taxon>
        <taxon>Pentapetalae</taxon>
        <taxon>Saxifragales</taxon>
        <taxon>Altingiaceae</taxon>
        <taxon>Liquidambar</taxon>
    </lineage>
</organism>
<dbReference type="EMBL" id="JBBPBK010000006">
    <property type="protein sequence ID" value="KAK9283561.1"/>
    <property type="molecule type" value="Genomic_DNA"/>
</dbReference>
<dbReference type="PANTHER" id="PTHR31973">
    <property type="entry name" value="POLYPROTEIN, PUTATIVE-RELATED"/>
    <property type="match status" value="1"/>
</dbReference>
<accession>A0AAP0RX76</accession>
<dbReference type="PANTHER" id="PTHR31973:SF157">
    <property type="entry name" value="SWIM-TYPE DOMAIN-CONTAINING PROTEIN"/>
    <property type="match status" value="1"/>
</dbReference>
<feature type="domain" description="MULE transposase" evidence="1">
    <location>
        <begin position="62"/>
        <end position="154"/>
    </location>
</feature>
<dbReference type="InterPro" id="IPR018289">
    <property type="entry name" value="MULE_transposase_dom"/>
</dbReference>